<accession>A0ABR9J3T0</accession>
<comment type="caution">
    <text evidence="1">The sequence shown here is derived from an EMBL/GenBank/DDBJ whole genome shotgun (WGS) entry which is preliminary data.</text>
</comment>
<reference evidence="1 2" key="1">
    <citation type="submission" date="2020-10" db="EMBL/GenBank/DDBJ databases">
        <title>Sequencing the genomes of 1000 actinobacteria strains.</title>
        <authorList>
            <person name="Klenk H.-P."/>
        </authorList>
    </citation>
    <scope>NUCLEOTIDE SEQUENCE [LARGE SCALE GENOMIC DNA]</scope>
    <source>
        <strain evidence="1 2">DSM 15474</strain>
    </source>
</reference>
<dbReference type="Proteomes" id="UP000636579">
    <property type="component" value="Unassembled WGS sequence"/>
</dbReference>
<protein>
    <recommendedName>
        <fullName evidence="3">Metallothionein</fullName>
    </recommendedName>
</protein>
<dbReference type="EMBL" id="JADBEE010000001">
    <property type="protein sequence ID" value="MBE1513668.1"/>
    <property type="molecule type" value="Genomic_DNA"/>
</dbReference>
<evidence type="ECO:0000313" key="2">
    <source>
        <dbReference type="Proteomes" id="UP000636579"/>
    </source>
</evidence>
<sequence length="98" mass="10378">MDACDTCGNPSSTLMTIAREGVMHTFDSFECAIHSMAPTCRECGCRILGHGTHLGGYLYCCDHCAPASSTGLRIVSSEGDDRLESEAAFSSTAAPARR</sequence>
<evidence type="ECO:0008006" key="3">
    <source>
        <dbReference type="Google" id="ProtNLM"/>
    </source>
</evidence>
<name>A0ABR9J3T0_9MICC</name>
<organism evidence="1 2">
    <name type="scientific">Nesterenkonia halotolerans</name>
    <dbReference type="NCBI Taxonomy" id="225325"/>
    <lineage>
        <taxon>Bacteria</taxon>
        <taxon>Bacillati</taxon>
        <taxon>Actinomycetota</taxon>
        <taxon>Actinomycetes</taxon>
        <taxon>Micrococcales</taxon>
        <taxon>Micrococcaceae</taxon>
        <taxon>Nesterenkonia</taxon>
    </lineage>
</organism>
<proteinExistence type="predicted"/>
<evidence type="ECO:0000313" key="1">
    <source>
        <dbReference type="EMBL" id="MBE1513668.1"/>
    </source>
</evidence>
<gene>
    <name evidence="1" type="ORF">H4W26_000423</name>
</gene>
<keyword evidence="2" id="KW-1185">Reference proteome</keyword>